<dbReference type="Proteomes" id="UP001642464">
    <property type="component" value="Unassembled WGS sequence"/>
</dbReference>
<keyword evidence="1" id="KW-0732">Signal</keyword>
<keyword evidence="3" id="KW-1185">Reference proteome</keyword>
<dbReference type="EMBL" id="CAXAMM010013570">
    <property type="protein sequence ID" value="CAK9031701.1"/>
    <property type="molecule type" value="Genomic_DNA"/>
</dbReference>
<protein>
    <submittedName>
        <fullName evidence="2">Glycosyltransferase</fullName>
    </submittedName>
</protein>
<organism evidence="2 3">
    <name type="scientific">Durusdinium trenchii</name>
    <dbReference type="NCBI Taxonomy" id="1381693"/>
    <lineage>
        <taxon>Eukaryota</taxon>
        <taxon>Sar</taxon>
        <taxon>Alveolata</taxon>
        <taxon>Dinophyceae</taxon>
        <taxon>Suessiales</taxon>
        <taxon>Symbiodiniaceae</taxon>
        <taxon>Durusdinium</taxon>
    </lineage>
</organism>
<accession>A0ABP0KYQ6</accession>
<comment type="caution">
    <text evidence="2">The sequence shown here is derived from an EMBL/GenBank/DDBJ whole genome shotgun (WGS) entry which is preliminary data.</text>
</comment>
<feature type="signal peptide" evidence="1">
    <location>
        <begin position="1"/>
        <end position="24"/>
    </location>
</feature>
<gene>
    <name evidence="2" type="ORF">SCF082_LOCUS19749</name>
</gene>
<proteinExistence type="predicted"/>
<evidence type="ECO:0000313" key="3">
    <source>
        <dbReference type="Proteomes" id="UP001642464"/>
    </source>
</evidence>
<feature type="chain" id="PRO_5045275242" evidence="1">
    <location>
        <begin position="25"/>
        <end position="560"/>
    </location>
</feature>
<name>A0ABP0KYQ6_9DINO</name>
<evidence type="ECO:0000313" key="2">
    <source>
        <dbReference type="EMBL" id="CAK9031701.1"/>
    </source>
</evidence>
<evidence type="ECO:0000256" key="1">
    <source>
        <dbReference type="SAM" id="SignalP"/>
    </source>
</evidence>
<reference evidence="2 3" key="1">
    <citation type="submission" date="2024-02" db="EMBL/GenBank/DDBJ databases">
        <authorList>
            <person name="Chen Y."/>
            <person name="Shah S."/>
            <person name="Dougan E. K."/>
            <person name="Thang M."/>
            <person name="Chan C."/>
        </authorList>
    </citation>
    <scope>NUCLEOTIDE SEQUENCE [LARGE SCALE GENOMIC DNA]</scope>
</reference>
<sequence>MVFMRFLRFRVLVMAITVWAVIVAEDETTNHYQVLQEPPAEQRLGVMYLFPHANGGHPALESQQTLNHFAELGILDTMRSCNQNSTRLIHQELCKLRRDENLSTIFVPAHLMQHLAEDGCFRSSWQDRYIKHLDRSNIDWRKVDTDCNAELVKGGQAKALYGYQLPNPYGLFSLQHRDTVRICPLEVQMLRGATPWDQDRADEAFRDCEGSNCAELQDLRQEIYRKRRASVVERLASWFDSNPHSVVGMLHSQFVSMDAWPEGIAVRKFRLHAKFFVLRPPRELRRLQGQDFECEYFGHMYSFEFMYPDFFELNGQFLAATPEEADFVVLEHCVTYAYHVLRYGAGYNTVKLTWEALRIVQESYLLPIIHWAESTPAYQKFQGRNFVIVFAMDKGRADYPIASRATQHWHAITTVGNGTTWMKRHEPYLLLESTAPDPCRGRSSTSKRRLIYYEQDVVAPVPTGFEWTEASEQVEDRHLLLFYAASPNSCIRRHISRELAESADAEVLVIPKPIPKKPWSDFLYRSKFCCSTYLREVGSDTICTKDSSIAKKLMIETICS</sequence>